<dbReference type="InterPro" id="IPR032675">
    <property type="entry name" value="LRR_dom_sf"/>
</dbReference>
<sequence>MNAPPSKRPKLSITSSRSNDDEDFGLSEEAARRQIAGLLQNCYRADGHRRVMSLLRKFPSLAARKYWYQYHGRDHVYPLVYLLRCRAPISIAALREMCQLYPAAMTSFDADTLHKARFFSSAPNPAIQFVLEVCPHVATQCCVKRYYPIHMLLQRQRIDHVTIRKLLDAYPRAILKDPNCIALAIANGYSMACFELLVDRWAAAVSRVKNRKKAQSSLVVKKGSYLCLAKAELLAEKILPWLTSVVFAGLESYALFRILESLKTSRSITEVSLGHVRLTGPRDTETNQSRRQQLEQALERLLVENATIRRLTLDMGQFNTSFLALFNTRRQSRICRLDSLEITSNEAVSARILSTWLQEAIRLPRHLRLHIGSLSGRWHEDSLNNHRAAAQSETSGLRDLTIVVMRPSRAFPGLLSYLQTQQPLERLTLRLPLSSEESDALTETIVVLLRRDRLKSLDCCFGPIDPARFGMALRENTSLKELTISTGSTCDLSCAVADALTHHNTTLQEVDCEGSASDKIDYYSHLNQYGRREARNNGTNREEFVSLLCRVTEARRQSLQGDVVRVTGSEETDLLFGLLLESPVGTWC</sequence>
<dbReference type="EMBL" id="CAICTM010000297">
    <property type="protein sequence ID" value="CAB9507223.1"/>
    <property type="molecule type" value="Genomic_DNA"/>
</dbReference>
<evidence type="ECO:0000256" key="2">
    <source>
        <dbReference type="SAM" id="MobiDB-lite"/>
    </source>
</evidence>
<comment type="caution">
    <text evidence="3">The sequence shown here is derived from an EMBL/GenBank/DDBJ whole genome shotgun (WGS) entry which is preliminary data.</text>
</comment>
<keyword evidence="1" id="KW-0175">Coiled coil</keyword>
<accession>A0A9N8HEC0</accession>
<dbReference type="Gene3D" id="3.80.10.10">
    <property type="entry name" value="Ribonuclease Inhibitor"/>
    <property type="match status" value="1"/>
</dbReference>
<feature type="region of interest" description="Disordered" evidence="2">
    <location>
        <begin position="1"/>
        <end position="24"/>
    </location>
</feature>
<evidence type="ECO:0000313" key="3">
    <source>
        <dbReference type="EMBL" id="CAB9507223.1"/>
    </source>
</evidence>
<feature type="coiled-coil region" evidence="1">
    <location>
        <begin position="284"/>
        <end position="311"/>
    </location>
</feature>
<dbReference type="Proteomes" id="UP001153069">
    <property type="component" value="Unassembled WGS sequence"/>
</dbReference>
<dbReference type="SUPFAM" id="SSF52047">
    <property type="entry name" value="RNI-like"/>
    <property type="match status" value="1"/>
</dbReference>
<evidence type="ECO:0000256" key="1">
    <source>
        <dbReference type="SAM" id="Coils"/>
    </source>
</evidence>
<reference evidence="3" key="1">
    <citation type="submission" date="2020-06" db="EMBL/GenBank/DDBJ databases">
        <authorList>
            <consortium name="Plant Systems Biology data submission"/>
        </authorList>
    </citation>
    <scope>NUCLEOTIDE SEQUENCE</scope>
    <source>
        <strain evidence="3">D6</strain>
    </source>
</reference>
<keyword evidence="4" id="KW-1185">Reference proteome</keyword>
<proteinExistence type="predicted"/>
<protein>
    <submittedName>
        <fullName evidence="3">Uncharacterized protein</fullName>
    </submittedName>
</protein>
<gene>
    <name evidence="3" type="ORF">SEMRO_298_G111000.1</name>
</gene>
<organism evidence="3 4">
    <name type="scientific">Seminavis robusta</name>
    <dbReference type="NCBI Taxonomy" id="568900"/>
    <lineage>
        <taxon>Eukaryota</taxon>
        <taxon>Sar</taxon>
        <taxon>Stramenopiles</taxon>
        <taxon>Ochrophyta</taxon>
        <taxon>Bacillariophyta</taxon>
        <taxon>Bacillariophyceae</taxon>
        <taxon>Bacillariophycidae</taxon>
        <taxon>Naviculales</taxon>
        <taxon>Naviculaceae</taxon>
        <taxon>Seminavis</taxon>
    </lineage>
</organism>
<name>A0A9N8HEC0_9STRA</name>
<evidence type="ECO:0000313" key="4">
    <source>
        <dbReference type="Proteomes" id="UP001153069"/>
    </source>
</evidence>
<dbReference type="AlphaFoldDB" id="A0A9N8HEC0"/>